<organism evidence="2">
    <name type="scientific">Fervidicoccus fontis</name>
    <dbReference type="NCBI Taxonomy" id="683846"/>
    <lineage>
        <taxon>Archaea</taxon>
        <taxon>Thermoproteota</taxon>
        <taxon>Thermoprotei</taxon>
        <taxon>Fervidicoccales</taxon>
        <taxon>Fervidicoccaceae</taxon>
        <taxon>Fervidicoccus</taxon>
    </lineage>
</organism>
<evidence type="ECO:0000313" key="2">
    <source>
        <dbReference type="EMBL" id="HGZ60548.1"/>
    </source>
</evidence>
<reference evidence="2" key="1">
    <citation type="journal article" date="2020" name="mSystems">
        <title>Genome- and Community-Level Interaction Insights into Carbon Utilization and Element Cycling Functions of Hydrothermarchaeota in Hydrothermal Sediment.</title>
        <authorList>
            <person name="Zhou Z."/>
            <person name="Liu Y."/>
            <person name="Xu W."/>
            <person name="Pan J."/>
            <person name="Luo Z.H."/>
            <person name="Li M."/>
        </authorList>
    </citation>
    <scope>NUCLEOTIDE SEQUENCE [LARGE SCALE GENOMIC DNA]</scope>
    <source>
        <strain evidence="2">SpSt-885</strain>
    </source>
</reference>
<keyword evidence="1" id="KW-1133">Transmembrane helix</keyword>
<sequence length="962" mass="103820">MKVRSFPLVFLLLLSVAYFTVALSQSPANTFIQNVNFKTQQNTDVYPGSSNAQLRVDVTFNVNATNPTGKLESLPSGITPSSGYGTSSGARDLYGNNAKNVTAGETVYFIFYLSVDKSVKPGTYYSEFSVTYITDGGNIETDYFQVPLTISEYPSPNIIISSVNWNPAGYPGVHGTSLQVTLENQGESSIVSATADIMLPSGMEIDNPQVQLGALGTGNSVTVTFSSIDISEDLPPGNYSAFLNINALMQTQDGVSYNSTFNVPFTLSISSVPSKYKELSVLSAYWGDTRPQPVYGDSLYAQLNVQYINLGDYTIDSIQTQLSSPFILPVRTASAYSTPINGGGAATLNYYVSLNVSSIQKGTIPAYINVTYRVDLGGGAYLTIKDVLKIGLDVEGFPLGNGTPRIGLVSWGWYNGYSVFPNTKGAIFSITISNNLPYSISAANFTLLLPDGFSLDTSTEKIFIGNPIQSYGTYTMQFKMNVGGVSPGNYTALLLSDFIANSGGPGMKYSEVTPIELSIDNLTDSIEVLNWGWKEGSVDVFSYGANYYITFRNLKFDGVSNPVLYVSLPNGFLLSSTNTSAGGILPSSPYTATPQIIPGSEVQQYIQNLLSGTSQSSSSSAPSTYSKGSSIYFSFPLNVMVGAVGSYYANATLSFIDAWGTLREYKLEIPLTVYGAINYIDVRIIGDLNIMNRYTNLTLEITNHGSSPAYNVYISLSPPSSLVSSQTSNTILLASPSTLYIAKLDANMTERVPVTFVYNPLGAQSISGGTAIINYGVVPIQVSIQYKDAGGIQHSFNNQIALAIEPFIKLSLTQVSSSLSNGTLRVNGLVVNYGSQTAYRVTVEVEASNASSSYFIGDIDSGSQTAFSVQLSVPSNARKENVTVILTYYNNYNELKRESISFEVVGQPSQNITQTQLPQGAAGLIEIRVALAMVAVFLLLTGVLIYRMYRSHSRKLREMIEK</sequence>
<keyword evidence="1" id="KW-0812">Transmembrane</keyword>
<keyword evidence="1" id="KW-0472">Membrane</keyword>
<gene>
    <name evidence="2" type="ORF">ENW83_05040</name>
</gene>
<dbReference type="PANTHER" id="PTHR35902">
    <property type="entry name" value="S-LAYER DOMAIN-LIKE PROTEIN-RELATED"/>
    <property type="match status" value="1"/>
</dbReference>
<protein>
    <recommendedName>
        <fullName evidence="3">CARDB domain-containing protein</fullName>
    </recommendedName>
</protein>
<evidence type="ECO:0008006" key="3">
    <source>
        <dbReference type="Google" id="ProtNLM"/>
    </source>
</evidence>
<dbReference type="AlphaFoldDB" id="A0A7J3SMZ3"/>
<name>A0A7J3SMZ3_9CREN</name>
<dbReference type="EMBL" id="DTLS01000147">
    <property type="protein sequence ID" value="HGZ60548.1"/>
    <property type="molecule type" value="Genomic_DNA"/>
</dbReference>
<proteinExistence type="predicted"/>
<evidence type="ECO:0000256" key="1">
    <source>
        <dbReference type="SAM" id="Phobius"/>
    </source>
</evidence>
<feature type="transmembrane region" description="Helical" evidence="1">
    <location>
        <begin position="929"/>
        <end position="949"/>
    </location>
</feature>
<comment type="caution">
    <text evidence="2">The sequence shown here is derived from an EMBL/GenBank/DDBJ whole genome shotgun (WGS) entry which is preliminary data.</text>
</comment>
<dbReference type="PANTHER" id="PTHR35902:SF3">
    <property type="entry name" value="NPCBM-ASSOCIATED, NEW3 DOMAIN OF ALPHA-GALACTOSIDASE"/>
    <property type="match status" value="1"/>
</dbReference>
<accession>A0A7J3SMZ3</accession>